<evidence type="ECO:0000313" key="5">
    <source>
        <dbReference type="EMBL" id="AZR73938.1"/>
    </source>
</evidence>
<feature type="signal peptide" evidence="3">
    <location>
        <begin position="1"/>
        <end position="22"/>
    </location>
</feature>
<name>A0A3S9T051_9FIRM</name>
<dbReference type="OrthoDB" id="2112962at2"/>
<evidence type="ECO:0000256" key="3">
    <source>
        <dbReference type="SAM" id="SignalP"/>
    </source>
</evidence>
<evidence type="ECO:0000259" key="4">
    <source>
        <dbReference type="PROSITE" id="PS51272"/>
    </source>
</evidence>
<feature type="coiled-coil region" evidence="2">
    <location>
        <begin position="149"/>
        <end position="176"/>
    </location>
</feature>
<protein>
    <recommendedName>
        <fullName evidence="4">SLH domain-containing protein</fullName>
    </recommendedName>
</protein>
<evidence type="ECO:0000256" key="2">
    <source>
        <dbReference type="SAM" id="Coils"/>
    </source>
</evidence>
<dbReference type="InterPro" id="IPR023614">
    <property type="entry name" value="Porin_dom_sf"/>
</dbReference>
<dbReference type="InterPro" id="IPR051465">
    <property type="entry name" value="Cell_Envelope_Struct_Comp"/>
</dbReference>
<dbReference type="InterPro" id="IPR001119">
    <property type="entry name" value="SLH_dom"/>
</dbReference>
<dbReference type="KEGG" id="aft:BBF96_11370"/>
<dbReference type="Pfam" id="PF00395">
    <property type="entry name" value="SLH"/>
    <property type="match status" value="1"/>
</dbReference>
<organism evidence="5 6">
    <name type="scientific">Anoxybacter fermentans</name>
    <dbReference type="NCBI Taxonomy" id="1323375"/>
    <lineage>
        <taxon>Bacteria</taxon>
        <taxon>Bacillati</taxon>
        <taxon>Bacillota</taxon>
        <taxon>Clostridia</taxon>
        <taxon>Halanaerobiales</taxon>
        <taxon>Anoxybacter</taxon>
    </lineage>
</organism>
<dbReference type="AlphaFoldDB" id="A0A3S9T051"/>
<keyword evidence="2" id="KW-0175">Coiled coil</keyword>
<dbReference type="PANTHER" id="PTHR43308">
    <property type="entry name" value="OUTER MEMBRANE PROTEIN ALPHA-RELATED"/>
    <property type="match status" value="1"/>
</dbReference>
<dbReference type="PROSITE" id="PS51272">
    <property type="entry name" value="SLH"/>
    <property type="match status" value="1"/>
</dbReference>
<proteinExistence type="predicted"/>
<feature type="chain" id="PRO_5038729792" description="SLH domain-containing protein" evidence="3">
    <location>
        <begin position="23"/>
        <end position="843"/>
    </location>
</feature>
<keyword evidence="3" id="KW-0732">Signal</keyword>
<keyword evidence="1" id="KW-0677">Repeat</keyword>
<dbReference type="PANTHER" id="PTHR43308:SF1">
    <property type="entry name" value="OUTER MEMBRANE PROTEIN ALPHA"/>
    <property type="match status" value="1"/>
</dbReference>
<keyword evidence="6" id="KW-1185">Reference proteome</keyword>
<evidence type="ECO:0000313" key="6">
    <source>
        <dbReference type="Proteomes" id="UP000267250"/>
    </source>
</evidence>
<dbReference type="Proteomes" id="UP000267250">
    <property type="component" value="Chromosome"/>
</dbReference>
<dbReference type="RefSeq" id="WP_127017287.1">
    <property type="nucleotide sequence ID" value="NZ_CP016379.1"/>
</dbReference>
<evidence type="ECO:0000256" key="1">
    <source>
        <dbReference type="ARBA" id="ARBA00022737"/>
    </source>
</evidence>
<dbReference type="EMBL" id="CP016379">
    <property type="protein sequence ID" value="AZR73938.1"/>
    <property type="molecule type" value="Genomic_DNA"/>
</dbReference>
<sequence length="843" mass="91159">MKRIALLVTLAVVFALAAPVMAGPFSDVPASHWAYDALNKVVSSGIITGYPDGTFKGKKTLTRYEIAVIVARILDAVAQERALLAEQVEALENGLTAGQAEDVIAIFKSLMAKNKPEVVVKQPDSLTEAQAEEVAGIVEALVMEFRFELESIGARLDVMEDRIAKLEGRVEDLETVKFNGSYGVNFTKTNLEGATPYTNPFDTGSDVFVTDNDTFEQTLDLGIAINKGPVSVDVALTGTADVFGTWSISADDGYDPAVEAKTGYDDTLDLNIDSFSATVTTDELTAEIANDQEVTLVDFLLGDADKTYDGVVVTAGDNIYVLARNKQGVPDLNVKRTIVAPSDPGVPATYDVNGDGVAEDIIVNTDDKEGLPIVDYTVSDILAVKQGLGVLDATAFVGFAANSEGQFVKDGKFVAGIESGYDVAGIDLTTTFAVSDREFKNKLFRVTGTTTLGNLELAAGYRLIDKDFSGILADIEDKAGYDVSAKLPVGPVTLSGSYENIKYYNGIKVEENLVKENIMSFGVEVGNYDLFGFDVTASFSQELRNRDDGSEASRQKRNVEVVKNILGIDVTAGYVYDQYEDYAADKVYGNEETDYDIAEVGGVKYYQYDKYGNKLEKTVWKADDEANNVYANLVWNSFVPGVTVKADYTYELGGNNQLSTHKYAVEYAGDILTAGLTHDVIKDVTVLTAGAEYSIFKADVEKVLDGDLTVTASIDPEAYTVAGVDIDTVANFKLLNNTDNFNYDLGVDVTKTINALTLNAGYEYANHGIDVQSTGELVGVKKEFNAGLTYAITDSVKATLNYTNINFEGYGYKDHPILVDVVEKIENANYTAEQITAGLSIDF</sequence>
<feature type="domain" description="SLH" evidence="4">
    <location>
        <begin position="21"/>
        <end position="84"/>
    </location>
</feature>
<dbReference type="Gene3D" id="2.40.160.10">
    <property type="entry name" value="Porin"/>
    <property type="match status" value="1"/>
</dbReference>
<reference evidence="5 6" key="1">
    <citation type="submission" date="2016-07" db="EMBL/GenBank/DDBJ databases">
        <title>Genome and transcriptome analysis of iron-reducing fermentative bacteria Anoxybacter fermentans.</title>
        <authorList>
            <person name="Zeng X."/>
            <person name="Shao Z."/>
        </authorList>
    </citation>
    <scope>NUCLEOTIDE SEQUENCE [LARGE SCALE GENOMIC DNA]</scope>
    <source>
        <strain evidence="5 6">DY22613</strain>
    </source>
</reference>
<accession>A0A3S9T051</accession>
<gene>
    <name evidence="5" type="ORF">BBF96_11370</name>
</gene>